<reference evidence="3" key="1">
    <citation type="journal article" date="2011" name="PLoS Biol.">
        <title>Gene gain and loss during evolution of obligate parasitism in the white rust pathogen of Arabidopsis thaliana.</title>
        <authorList>
            <person name="Kemen E."/>
            <person name="Gardiner A."/>
            <person name="Schultz-Larsen T."/>
            <person name="Kemen A.C."/>
            <person name="Balmuth A.L."/>
            <person name="Robert-Seilaniantz A."/>
            <person name="Bailey K."/>
            <person name="Holub E."/>
            <person name="Studholme D.J."/>
            <person name="Maclean D."/>
            <person name="Jones J.D."/>
        </authorList>
    </citation>
    <scope>NUCLEOTIDE SEQUENCE</scope>
</reference>
<accession>F0WDA3</accession>
<dbReference type="HOGENOM" id="CLU_237842_0_0_1"/>
<sequence>MFRVQNRIFILVSGSGVWVHLNIRETDLAYFNQDPQAYLQKATAEIKASELLCDVIRELEKGTTLLSILQSHGQIYECFTECMKLTWRIKKDMYHVPEVLTRKAASREACFTNPKDAKGGNTISRLRQPHDPIAIINDLIQQNRNLLQHNRALEKRLVCAHIQPSGVKKTRKKSFATQTDCVDEEVVMRNSPSEPSRSKKSEEKTLLSMMNNMLIDQTQSVKILQAQYHHLKENSEIQRRLYEQALAKCSSLTGETIELSQKLCEFQSTTQTHRDQAQLVQDLQQEVHLLRKENLQLTQIIDALSDRPFQDWTAEMQQKSAQLTALQSDLEAAYAREESVKRAESSFLNEKQSQRERVQRLESELESTREELEEVRCLYEEKSMALELSRFQLRFYTNPNDKAIMTRVAHTNSTRMVTEAMDSSALLNLLRWRHTAPKTTKKKRDHEDDLILDHLLQFLDQESLSKPPKDRDSCNISQLSKRCNIPATRILHEIIKLAIHTLSQSIIDSESATSHSFRAIRLLHAAVLRLALVAEESSAMETIYIPVSACNLLLSVLSESVENLTIAFDVLSFLLDYNSSDTFSQSFCPRFSKYKPTISVWMGFTTRAFNKARPRLSSSLENNVDAWVSAYLRLQLLLLTTLEHLQRGQTNKKKAFLTLSKPESGLLEQLFGFRHFFRRFSRSEREIGLILKKLDAILVEGLLDDSILCEFDGACVYSKQFSDVTPRGNSKKQKTSSQTVPREVVSYPHNLFDALLALIRTKGSGIEASMLTDWQDSMVTVFDLLSARFTLGIRRLSRDKSDNNTLLKGRKRSRHILASSSASQSPFRFWAELCGVVFAVSVPVSLDDISPLLAGLFAVLRHADIYRITEDTDDKRNLQVLQKIFSMVLTATKDLESISEVTSKHICSIIADATQCVPNLIGTWLPTVVHQCGRMHATGSASSASHGMACVLKAYESMRLLQDFWSTCFQVADDANCNHLRHLLESVELKSAISHCFSRLPPGQMDPFWSFCIQSFQSACESSESTLAALIRMVFDSFLSQLHVTPDNRTAFDALMLTTFDQISPFKEIADAISSSEVETLALFGSLTSLYTDISESVSTSTFDRIPFSGSISQRLCGVLDTLTDDSSSNGGILRLCTHWLHIRKEPEACALGRHVTQFVLRTRSWNRIIYSLGDLASLLPEDLVDALLSALILAFVHEDDSSDAHPRGIFQDASFYEIVPFHKVMLLVLDKTAQQLTSGSPRSLSRFYGLLLSFPDGYLSGSVLSLLRSSMKLQMSMDERSEAWVRLTEWISKQLGRLCDMASPVDAVFLTAMEEFTAFHLGRNGSQVDLMQRIIAFCCRNDPAGLQIQLEIVSLESSATLIEIFARLLRHKAIDTKALESNLIQKSLNALKLSPADNSIFSMVHALMEYWLAIRAERLELASRIRAFLPCVGEVFQAAMRELLTTQSLTAANLPAWKLFLLVCENYSTVYETYRTRGFGRLLAASLSLMQVEYQDVSFQQDCVTSALLGHAHVKEFHLFVSTSINELSSSQPERVFASLRLLHAAFFHAQDNGYKRKLSGSRRDEVSPYKMRIIEQCVGIFGRCLIDLEAHLSTSILLQALRLFASLFCTPEMFSWKAHELPSILLGFQPIQTLVECKELLPVPLMDRVYWHSYMLLLRVVRHHFNALVSSIPQLILASSSLLRVLVKYAERLHDNDDYHLVEQWASNLTRLYGYIKTHDVSFRKHIVYLLMESLSAFSDTDREKLEVASISLRKSVQEKLQAGHFALLDACSSYEKEQLFLSLNASGKSIFRQLDAAYNSTHRFQGKI</sequence>
<protein>
    <submittedName>
        <fullName evidence="3">Uncharacterized protein AlNc14C65G4623</fullName>
    </submittedName>
</protein>
<dbReference type="GO" id="GO:0042254">
    <property type="term" value="P:ribosome biogenesis"/>
    <property type="evidence" value="ECO:0007669"/>
    <property type="project" value="TreeGrafter"/>
</dbReference>
<keyword evidence="1" id="KW-0175">Coiled coil</keyword>
<proteinExistence type="predicted"/>
<name>F0WDA3_9STRA</name>
<feature type="coiled-coil region" evidence="1">
    <location>
        <begin position="273"/>
        <end position="385"/>
    </location>
</feature>
<evidence type="ECO:0000256" key="1">
    <source>
        <dbReference type="SAM" id="Coils"/>
    </source>
</evidence>
<dbReference type="GO" id="GO:0005730">
    <property type="term" value="C:nucleolus"/>
    <property type="evidence" value="ECO:0007669"/>
    <property type="project" value="TreeGrafter"/>
</dbReference>
<dbReference type="Pfam" id="PF10441">
    <property type="entry name" value="Urb2"/>
    <property type="match status" value="1"/>
</dbReference>
<organism evidence="3">
    <name type="scientific">Albugo laibachii Nc14</name>
    <dbReference type="NCBI Taxonomy" id="890382"/>
    <lineage>
        <taxon>Eukaryota</taxon>
        <taxon>Sar</taxon>
        <taxon>Stramenopiles</taxon>
        <taxon>Oomycota</taxon>
        <taxon>Peronosporomycetes</taxon>
        <taxon>Albuginales</taxon>
        <taxon>Albuginaceae</taxon>
        <taxon>Albugo</taxon>
    </lineage>
</organism>
<dbReference type="EMBL" id="FR824110">
    <property type="protein sequence ID" value="CCA19175.1"/>
    <property type="molecule type" value="Genomic_DNA"/>
</dbReference>
<gene>
    <name evidence="3" type="primary">AlNc14C65G4623</name>
    <name evidence="3" type="ORF">ALNC14_053180</name>
</gene>
<dbReference type="PANTHER" id="PTHR15682">
    <property type="entry name" value="UNHEALTHY RIBOSOME BIOGENESIS PROTEIN 2 HOMOLOG"/>
    <property type="match status" value="1"/>
</dbReference>
<dbReference type="PANTHER" id="PTHR15682:SF2">
    <property type="entry name" value="UNHEALTHY RIBOSOME BIOGENESIS PROTEIN 2 HOMOLOG"/>
    <property type="match status" value="1"/>
</dbReference>
<evidence type="ECO:0000313" key="3">
    <source>
        <dbReference type="EMBL" id="CCA19175.1"/>
    </source>
</evidence>
<dbReference type="InterPro" id="IPR052609">
    <property type="entry name" value="Ribosome_Biogenesis_Reg"/>
</dbReference>
<dbReference type="InterPro" id="IPR018849">
    <property type="entry name" value="Urb2/Npa2_C"/>
</dbReference>
<reference evidence="3" key="2">
    <citation type="submission" date="2011-02" db="EMBL/GenBank/DDBJ databases">
        <authorList>
            <person name="MacLean D."/>
        </authorList>
    </citation>
    <scope>NUCLEOTIDE SEQUENCE</scope>
</reference>
<feature type="domain" description="Nucleolar 27S pre-rRNA processing Urb2/Npa2 C-terminal" evidence="2">
    <location>
        <begin position="1648"/>
        <end position="1810"/>
    </location>
</feature>
<evidence type="ECO:0000259" key="2">
    <source>
        <dbReference type="Pfam" id="PF10441"/>
    </source>
</evidence>